<dbReference type="PROSITE" id="PS00166">
    <property type="entry name" value="ENOYL_COA_HYDRATASE"/>
    <property type="match status" value="1"/>
</dbReference>
<dbReference type="KEGG" id="kyr:CVV65_15005"/>
<dbReference type="Pfam" id="PF00378">
    <property type="entry name" value="ECH_1"/>
    <property type="match status" value="1"/>
</dbReference>
<dbReference type="Proteomes" id="UP000231932">
    <property type="component" value="Chromosome"/>
</dbReference>
<gene>
    <name evidence="3" type="ORF">CVV65_15005</name>
</gene>
<organism evidence="3 4">
    <name type="scientific">Kyrpidia spormannii</name>
    <dbReference type="NCBI Taxonomy" id="2055160"/>
    <lineage>
        <taxon>Bacteria</taxon>
        <taxon>Bacillati</taxon>
        <taxon>Bacillota</taxon>
        <taxon>Bacilli</taxon>
        <taxon>Bacillales</taxon>
        <taxon>Alicyclobacillaceae</taxon>
        <taxon>Kyrpidia</taxon>
    </lineage>
</organism>
<accession>A0A2K8NB82</accession>
<name>A0A2K8NB82_9BACL</name>
<dbReference type="InterPro" id="IPR029045">
    <property type="entry name" value="ClpP/crotonase-like_dom_sf"/>
</dbReference>
<proteinExistence type="inferred from homology"/>
<dbReference type="InterPro" id="IPR001753">
    <property type="entry name" value="Enoyl-CoA_hydra/iso"/>
</dbReference>
<reference evidence="4" key="1">
    <citation type="submission" date="2017-11" db="EMBL/GenBank/DDBJ databases">
        <title>Complete Genome Sequence of Kyrpidia sp. Strain EA-1, a thermophilic, hydrogen-oxidizing Bacterium, isolated from the Azores.</title>
        <authorList>
            <person name="Reiner J.E."/>
            <person name="Lapp C.J."/>
            <person name="Bunk B."/>
            <person name="Gescher J."/>
        </authorList>
    </citation>
    <scope>NUCLEOTIDE SEQUENCE [LARGE SCALE GENOMIC DNA]</scope>
    <source>
        <strain evidence="4">EA-1</strain>
    </source>
</reference>
<dbReference type="EMBL" id="CP024955">
    <property type="protein sequence ID" value="ATY86077.1"/>
    <property type="molecule type" value="Genomic_DNA"/>
</dbReference>
<dbReference type="CDD" id="cd06558">
    <property type="entry name" value="crotonase-like"/>
    <property type="match status" value="1"/>
</dbReference>
<dbReference type="AlphaFoldDB" id="A0A2K8NB82"/>
<evidence type="ECO:0000313" key="4">
    <source>
        <dbReference type="Proteomes" id="UP000231932"/>
    </source>
</evidence>
<evidence type="ECO:0000256" key="2">
    <source>
        <dbReference type="RuleBase" id="RU003707"/>
    </source>
</evidence>
<dbReference type="GO" id="GO:0006635">
    <property type="term" value="P:fatty acid beta-oxidation"/>
    <property type="evidence" value="ECO:0007669"/>
    <property type="project" value="TreeGrafter"/>
</dbReference>
<dbReference type="SUPFAM" id="SSF52096">
    <property type="entry name" value="ClpP/crotonase"/>
    <property type="match status" value="1"/>
</dbReference>
<dbReference type="PANTHER" id="PTHR11941:SF54">
    <property type="entry name" value="ENOYL-COA HYDRATASE, MITOCHONDRIAL"/>
    <property type="match status" value="1"/>
</dbReference>
<dbReference type="InterPro" id="IPR018376">
    <property type="entry name" value="Enoyl-CoA_hyd/isom_CS"/>
</dbReference>
<comment type="similarity">
    <text evidence="1 2">Belongs to the enoyl-CoA hydratase/isomerase family.</text>
</comment>
<protein>
    <submittedName>
        <fullName evidence="3">3-hydroxybutyryl-CoA dehydratase</fullName>
    </submittedName>
</protein>
<sequence>MVTDTAISLKFRCQNRSILALTSGIGCFILGTEIVDNRQFAFVPIQKEVREMRVTVRQFEPGSAVWLQLTGPVAVLTIKRPHRKNALNRSAWATLGDWVRHLPAKTRLLVIRGAGGDFSSGSDLKEFASLTEAEVNQAFELMENTIAAVESLPIPTLATIDGGAYGAAFVLTLACDLRLGTSRAKLGIPVGKLGITLQPPFVRRILRELGPSAAKDLVFTGRILDADMARAMGILNDVVPPEHLTDHTIRMVRTILRQSRASVLAMKESVRKVIAEAQMEEMEQAENRRGRNWVYGPDFFPAVSAFAAKRAHRFERRPDAVKTCADTPRGDG</sequence>
<evidence type="ECO:0000313" key="3">
    <source>
        <dbReference type="EMBL" id="ATY86077.1"/>
    </source>
</evidence>
<evidence type="ECO:0000256" key="1">
    <source>
        <dbReference type="ARBA" id="ARBA00005254"/>
    </source>
</evidence>
<dbReference type="GO" id="GO:0003824">
    <property type="term" value="F:catalytic activity"/>
    <property type="evidence" value="ECO:0007669"/>
    <property type="project" value="InterPro"/>
</dbReference>
<keyword evidence="4" id="KW-1185">Reference proteome</keyword>
<dbReference type="PANTHER" id="PTHR11941">
    <property type="entry name" value="ENOYL-COA HYDRATASE-RELATED"/>
    <property type="match status" value="1"/>
</dbReference>
<dbReference type="Gene3D" id="3.90.226.10">
    <property type="entry name" value="2-enoyl-CoA Hydratase, Chain A, domain 1"/>
    <property type="match status" value="1"/>
</dbReference>